<evidence type="ECO:0000313" key="2">
    <source>
        <dbReference type="EMBL" id="SMF70013.1"/>
    </source>
</evidence>
<dbReference type="NCBIfam" id="TIGR01444">
    <property type="entry name" value="fkbM_fam"/>
    <property type="match status" value="1"/>
</dbReference>
<organism evidence="2 3">
    <name type="scientific">Azospirillum oryzae</name>
    <dbReference type="NCBI Taxonomy" id="286727"/>
    <lineage>
        <taxon>Bacteria</taxon>
        <taxon>Pseudomonadati</taxon>
        <taxon>Pseudomonadota</taxon>
        <taxon>Alphaproteobacteria</taxon>
        <taxon>Rhodospirillales</taxon>
        <taxon>Azospirillaceae</taxon>
        <taxon>Azospirillum</taxon>
    </lineage>
</organism>
<evidence type="ECO:0000313" key="3">
    <source>
        <dbReference type="Proteomes" id="UP000192936"/>
    </source>
</evidence>
<keyword evidence="2" id="KW-0808">Transferase</keyword>
<dbReference type="SUPFAM" id="SSF53335">
    <property type="entry name" value="S-adenosyl-L-methionine-dependent methyltransferases"/>
    <property type="match status" value="1"/>
</dbReference>
<evidence type="ECO:0000259" key="1">
    <source>
        <dbReference type="Pfam" id="PF05050"/>
    </source>
</evidence>
<gene>
    <name evidence="2" type="ORF">SAMN02982917_3848</name>
</gene>
<dbReference type="RefSeq" id="WP_085088371.1">
    <property type="nucleotide sequence ID" value="NZ_FXAK01000007.1"/>
</dbReference>
<reference evidence="2 3" key="1">
    <citation type="submission" date="2017-04" db="EMBL/GenBank/DDBJ databases">
        <authorList>
            <person name="Afonso C.L."/>
            <person name="Miller P.J."/>
            <person name="Scott M.A."/>
            <person name="Spackman E."/>
            <person name="Goraichik I."/>
            <person name="Dimitrov K.M."/>
            <person name="Suarez D.L."/>
            <person name="Swayne D.E."/>
        </authorList>
    </citation>
    <scope>NUCLEOTIDE SEQUENCE [LARGE SCALE GENOMIC DNA]</scope>
    <source>
        <strain evidence="2 3">A2P</strain>
    </source>
</reference>
<dbReference type="Pfam" id="PF05050">
    <property type="entry name" value="Methyltransf_21"/>
    <property type="match status" value="1"/>
</dbReference>
<name>A0A1X7GHZ1_9PROT</name>
<dbReference type="GO" id="GO:0008171">
    <property type="term" value="F:O-methyltransferase activity"/>
    <property type="evidence" value="ECO:0007669"/>
    <property type="project" value="TreeGrafter"/>
</dbReference>
<accession>A0A1X7GHZ1</accession>
<dbReference type="EMBL" id="FXAK01000007">
    <property type="protein sequence ID" value="SMF70013.1"/>
    <property type="molecule type" value="Genomic_DNA"/>
</dbReference>
<dbReference type="PANTHER" id="PTHR36973:SF4">
    <property type="entry name" value="NODULATION PROTEIN"/>
    <property type="match status" value="1"/>
</dbReference>
<feature type="domain" description="Methyltransferase FkbM" evidence="1">
    <location>
        <begin position="181"/>
        <end position="348"/>
    </location>
</feature>
<dbReference type="InterPro" id="IPR053188">
    <property type="entry name" value="FkbM_Methyltransferase"/>
</dbReference>
<proteinExistence type="predicted"/>
<dbReference type="InterPro" id="IPR029063">
    <property type="entry name" value="SAM-dependent_MTases_sf"/>
</dbReference>
<dbReference type="AlphaFoldDB" id="A0A1X7GHZ1"/>
<dbReference type="OrthoDB" id="4104638at2"/>
<sequence>MSAAPVTALLENFLNGRVTLLAAGQGAEAWSDGLRSDDRIVIAADAPGPLDDWCAGLGLRHVDWLVLHRVGGVLPVLESAGEMLRLRRIDFLQFDGAGNGDGASGDLPALYALLQRHRYSMFRFDGRTLQHCLQPPADDGACTHLAVAPRHVQRLFTRDRTMFRYSDLFPRYGIIPRGIVHVGAHEGEEYPQYVEAGCRRVLFVEADPDTYGRLAPRFVGNPDVVCVNRAVSDRVGRLPFSRMSGSQSSSLLPPKEHLDVYPGITLTGTIEVDAAPLPHILAEFGIDADGYNVLAIDTQGAERMILAGCGPLLGRFDAVAVEVNYAELYQGCGRIADIDDLLFPHGFERVEEISPFHHSWGDAFYVRRG</sequence>
<dbReference type="PANTHER" id="PTHR36973">
    <property type="entry name" value="SLL1456 PROTEIN-RELATED"/>
    <property type="match status" value="1"/>
</dbReference>
<dbReference type="Gene3D" id="3.40.50.150">
    <property type="entry name" value="Vaccinia Virus protein VP39"/>
    <property type="match status" value="1"/>
</dbReference>
<dbReference type="GO" id="GO:0032259">
    <property type="term" value="P:methylation"/>
    <property type="evidence" value="ECO:0007669"/>
    <property type="project" value="UniProtKB-KW"/>
</dbReference>
<dbReference type="InterPro" id="IPR006342">
    <property type="entry name" value="FkbM_mtfrase"/>
</dbReference>
<protein>
    <submittedName>
        <fullName evidence="2">Methyltransferase, FkbM family</fullName>
    </submittedName>
</protein>
<dbReference type="Proteomes" id="UP000192936">
    <property type="component" value="Unassembled WGS sequence"/>
</dbReference>
<keyword evidence="2" id="KW-0489">Methyltransferase</keyword>
<dbReference type="STRING" id="286727.SAMN02982917_3848"/>